<evidence type="ECO:0000313" key="14">
    <source>
        <dbReference type="Proteomes" id="UP000177122"/>
    </source>
</evidence>
<gene>
    <name evidence="11" type="primary">pyrH</name>
    <name evidence="13" type="ORF">A2845_02280</name>
</gene>
<keyword evidence="6 11" id="KW-0547">Nucleotide-binding</keyword>
<dbReference type="PANTHER" id="PTHR42833">
    <property type="entry name" value="URIDYLATE KINASE"/>
    <property type="match status" value="1"/>
</dbReference>
<dbReference type="HAMAP" id="MF_01220_B">
    <property type="entry name" value="PyrH_B"/>
    <property type="match status" value="1"/>
</dbReference>
<feature type="binding site" evidence="11">
    <location>
        <position position="174"/>
    </location>
    <ligand>
        <name>ATP</name>
        <dbReference type="ChEBI" id="CHEBI:30616"/>
    </ligand>
</feature>
<feature type="binding site" evidence="11">
    <location>
        <position position="85"/>
    </location>
    <ligand>
        <name>UMP</name>
        <dbReference type="ChEBI" id="CHEBI:57865"/>
    </ligand>
</feature>
<feature type="binding site" evidence="11">
    <location>
        <begin position="146"/>
        <end position="153"/>
    </location>
    <ligand>
        <name>UMP</name>
        <dbReference type="ChEBI" id="CHEBI:57865"/>
    </ligand>
</feature>
<dbReference type="SUPFAM" id="SSF53633">
    <property type="entry name" value="Carbamate kinase-like"/>
    <property type="match status" value="1"/>
</dbReference>
<reference evidence="13 14" key="1">
    <citation type="journal article" date="2016" name="Nat. Commun.">
        <title>Thousands of microbial genomes shed light on interconnected biogeochemical processes in an aquifer system.</title>
        <authorList>
            <person name="Anantharaman K."/>
            <person name="Brown C.T."/>
            <person name="Hug L.A."/>
            <person name="Sharon I."/>
            <person name="Castelle C.J."/>
            <person name="Probst A.J."/>
            <person name="Thomas B.C."/>
            <person name="Singh A."/>
            <person name="Wilkins M.J."/>
            <person name="Karaoz U."/>
            <person name="Brodie E.L."/>
            <person name="Williams K.H."/>
            <person name="Hubbard S.S."/>
            <person name="Banfield J.F."/>
        </authorList>
    </citation>
    <scope>NUCLEOTIDE SEQUENCE [LARGE SCALE GENOMIC DNA]</scope>
</reference>
<feature type="binding site" evidence="11">
    <location>
        <position position="183"/>
    </location>
    <ligand>
        <name>ATP</name>
        <dbReference type="ChEBI" id="CHEBI:30616"/>
    </ligand>
</feature>
<dbReference type="InterPro" id="IPR011817">
    <property type="entry name" value="Uridylate_kinase"/>
</dbReference>
<proteinExistence type="inferred from homology"/>
<dbReference type="PIRSF" id="PIRSF005650">
    <property type="entry name" value="Uridylate_kin"/>
    <property type="match status" value="1"/>
</dbReference>
<feature type="binding site" evidence="11">
    <location>
        <position position="64"/>
    </location>
    <ligand>
        <name>UMP</name>
        <dbReference type="ChEBI" id="CHEBI:57865"/>
    </ligand>
</feature>
<dbReference type="AlphaFoldDB" id="A0A1G2CUU8"/>
<evidence type="ECO:0000256" key="10">
    <source>
        <dbReference type="ARBA" id="ARBA00047767"/>
    </source>
</evidence>
<dbReference type="GO" id="GO:0005524">
    <property type="term" value="F:ATP binding"/>
    <property type="evidence" value="ECO:0007669"/>
    <property type="project" value="UniProtKB-KW"/>
</dbReference>
<comment type="caution">
    <text evidence="11">Lacks conserved residue(s) required for the propagation of feature annotation.</text>
</comment>
<dbReference type="GO" id="GO:0006225">
    <property type="term" value="P:UDP biosynthetic process"/>
    <property type="evidence" value="ECO:0007669"/>
    <property type="project" value="TreeGrafter"/>
</dbReference>
<organism evidence="13 14">
    <name type="scientific">Candidatus Lloydbacteria bacterium RIFCSPHIGHO2_01_FULL_49_22</name>
    <dbReference type="NCBI Taxonomy" id="1798658"/>
    <lineage>
        <taxon>Bacteria</taxon>
        <taxon>Candidatus Lloydiibacteriota</taxon>
    </lineage>
</organism>
<feature type="binding site" evidence="11">
    <location>
        <position position="69"/>
    </location>
    <ligand>
        <name>ATP</name>
        <dbReference type="ChEBI" id="CHEBI:30616"/>
    </ligand>
</feature>
<evidence type="ECO:0000256" key="1">
    <source>
        <dbReference type="ARBA" id="ARBA00004496"/>
    </source>
</evidence>
<comment type="subunit">
    <text evidence="11">Homohexamer.</text>
</comment>
<accession>A0A1G2CUU8</accession>
<keyword evidence="5 11" id="KW-0808">Transferase</keyword>
<evidence type="ECO:0000256" key="6">
    <source>
        <dbReference type="ARBA" id="ARBA00022741"/>
    </source>
</evidence>
<feature type="binding site" evidence="11">
    <location>
        <position position="65"/>
    </location>
    <ligand>
        <name>ATP</name>
        <dbReference type="ChEBI" id="CHEBI:30616"/>
    </ligand>
</feature>
<comment type="catalytic activity">
    <reaction evidence="10 11">
        <text>UMP + ATP = UDP + ADP</text>
        <dbReference type="Rhea" id="RHEA:24400"/>
        <dbReference type="ChEBI" id="CHEBI:30616"/>
        <dbReference type="ChEBI" id="CHEBI:57865"/>
        <dbReference type="ChEBI" id="CHEBI:58223"/>
        <dbReference type="ChEBI" id="CHEBI:456216"/>
        <dbReference type="EC" id="2.7.4.22"/>
    </reaction>
</comment>
<keyword evidence="4 11" id="KW-0963">Cytoplasm</keyword>
<comment type="function">
    <text evidence="11">Catalyzes the reversible phosphorylation of UMP to UDP.</text>
</comment>
<dbReference type="PANTHER" id="PTHR42833:SF4">
    <property type="entry name" value="URIDYLATE KINASE PUMPKIN, CHLOROPLASTIC"/>
    <property type="match status" value="1"/>
</dbReference>
<dbReference type="CDD" id="cd04254">
    <property type="entry name" value="AAK_UMPK-PyrH-Ec"/>
    <property type="match status" value="1"/>
</dbReference>
<evidence type="ECO:0000256" key="11">
    <source>
        <dbReference type="HAMAP-Rule" id="MF_01220"/>
    </source>
</evidence>
<comment type="subcellular location">
    <subcellularLocation>
        <location evidence="1 11">Cytoplasm</location>
    </subcellularLocation>
</comment>
<dbReference type="Proteomes" id="UP000177122">
    <property type="component" value="Unassembled WGS sequence"/>
</dbReference>
<feature type="binding site" evidence="11">
    <location>
        <position position="180"/>
    </location>
    <ligand>
        <name>ATP</name>
        <dbReference type="ChEBI" id="CHEBI:30616"/>
    </ligand>
</feature>
<dbReference type="GO" id="GO:0033862">
    <property type="term" value="F:UMP kinase activity"/>
    <property type="evidence" value="ECO:0007669"/>
    <property type="project" value="UniProtKB-EC"/>
</dbReference>
<dbReference type="InterPro" id="IPR001048">
    <property type="entry name" value="Asp/Glu/Uridylate_kinase"/>
</dbReference>
<comment type="caution">
    <text evidence="13">The sequence shown here is derived from an EMBL/GenBank/DDBJ whole genome shotgun (WGS) entry which is preliminary data.</text>
</comment>
<dbReference type="EMBL" id="MHLI01000015">
    <property type="protein sequence ID" value="OGZ05126.1"/>
    <property type="molecule type" value="Genomic_DNA"/>
</dbReference>
<feature type="binding site" evidence="11">
    <location>
        <begin position="19"/>
        <end position="22"/>
    </location>
    <ligand>
        <name>ATP</name>
        <dbReference type="ChEBI" id="CHEBI:30616"/>
    </ligand>
</feature>
<evidence type="ECO:0000256" key="4">
    <source>
        <dbReference type="ARBA" id="ARBA00022490"/>
    </source>
</evidence>
<evidence type="ECO:0000256" key="9">
    <source>
        <dbReference type="ARBA" id="ARBA00022975"/>
    </source>
</evidence>
<keyword evidence="7 11" id="KW-0418">Kinase</keyword>
<name>A0A1G2CUU8_9BACT</name>
<comment type="pathway">
    <text evidence="2 11">Pyrimidine metabolism; CTP biosynthesis via de novo pathway; UDP from UMP (UMPK route): step 1/1.</text>
</comment>
<evidence type="ECO:0000313" key="13">
    <source>
        <dbReference type="EMBL" id="OGZ05126.1"/>
    </source>
</evidence>
<feature type="domain" description="Aspartate/glutamate/uridylate kinase" evidence="12">
    <location>
        <begin position="14"/>
        <end position="225"/>
    </location>
</feature>
<evidence type="ECO:0000256" key="7">
    <source>
        <dbReference type="ARBA" id="ARBA00022777"/>
    </source>
</evidence>
<dbReference type="UniPathway" id="UPA00159">
    <property type="reaction ID" value="UER00275"/>
</dbReference>
<dbReference type="GO" id="GO:0044210">
    <property type="term" value="P:'de novo' CTP biosynthetic process"/>
    <property type="evidence" value="ECO:0007669"/>
    <property type="project" value="UniProtKB-UniRule"/>
</dbReference>
<dbReference type="EC" id="2.7.4.22" evidence="11"/>
<dbReference type="Gene3D" id="3.40.1160.10">
    <property type="entry name" value="Acetylglutamate kinase-like"/>
    <property type="match status" value="1"/>
</dbReference>
<evidence type="ECO:0000259" key="12">
    <source>
        <dbReference type="Pfam" id="PF00696"/>
    </source>
</evidence>
<comment type="similarity">
    <text evidence="3 11">Belongs to the UMP kinase family.</text>
</comment>
<keyword evidence="9 11" id="KW-0665">Pyrimidine biosynthesis</keyword>
<protein>
    <recommendedName>
        <fullName evidence="11">Uridylate kinase</fullName>
        <shortName evidence="11">UK</shortName>
        <ecNumber evidence="11">2.7.4.22</ecNumber>
    </recommendedName>
    <alternativeName>
        <fullName evidence="11">Uridine monophosphate kinase</fullName>
        <shortName evidence="11">UMP kinase</shortName>
        <shortName evidence="11">UMPK</shortName>
    </alternativeName>
</protein>
<dbReference type="Pfam" id="PF00696">
    <property type="entry name" value="AA_kinase"/>
    <property type="match status" value="1"/>
</dbReference>
<dbReference type="InterPro" id="IPR015963">
    <property type="entry name" value="Uridylate_kinase_bac"/>
</dbReference>
<evidence type="ECO:0000256" key="3">
    <source>
        <dbReference type="ARBA" id="ARBA00007614"/>
    </source>
</evidence>
<keyword evidence="8 11" id="KW-0067">ATP-binding</keyword>
<evidence type="ECO:0000256" key="8">
    <source>
        <dbReference type="ARBA" id="ARBA00022840"/>
    </source>
</evidence>
<dbReference type="GO" id="GO:0005737">
    <property type="term" value="C:cytoplasm"/>
    <property type="evidence" value="ECO:0007669"/>
    <property type="project" value="UniProtKB-SubCell"/>
</dbReference>
<evidence type="ECO:0000256" key="5">
    <source>
        <dbReference type="ARBA" id="ARBA00022679"/>
    </source>
</evidence>
<comment type="activity regulation">
    <text evidence="11">Inhibited by UTP.</text>
</comment>
<evidence type="ECO:0000256" key="2">
    <source>
        <dbReference type="ARBA" id="ARBA00004791"/>
    </source>
</evidence>
<sequence length="247" mass="26813">MPFSHSCYNRNNNMKILIKLSGESLSGSNKEGDRQFSEPTLGSIVLHIKMLQGDGHEVALVVGGGNLFRGHELTGKLAIERPTADYIGMLATVQNALILRDYFESKGVETRVSSAITMPQICEGYIPKRVERHMKKGRVVIFAAGLGAPYFTTDSTSVQRALEMKADMLIMAKNGVDGLYTADPDTDKSAVFIKETTASEVLERDLKAADQSAIALAKEHGLLIKVIGVPDIARALDPEVGSLIRPI</sequence>
<dbReference type="InterPro" id="IPR036393">
    <property type="entry name" value="AceGlu_kinase-like_sf"/>
</dbReference>